<dbReference type="PANTHER" id="PTHR33375">
    <property type="entry name" value="CHROMOSOME-PARTITIONING PROTEIN PARB-RELATED"/>
    <property type="match status" value="1"/>
</dbReference>
<evidence type="ECO:0000256" key="1">
    <source>
        <dbReference type="ARBA" id="ARBA00006295"/>
    </source>
</evidence>
<protein>
    <recommendedName>
        <fullName evidence="4">ParB-like N-terminal domain-containing protein</fullName>
    </recommendedName>
</protein>
<evidence type="ECO:0000259" key="4">
    <source>
        <dbReference type="SMART" id="SM00470"/>
    </source>
</evidence>
<dbReference type="Pfam" id="PF17762">
    <property type="entry name" value="HTH_ParB"/>
    <property type="match status" value="1"/>
</dbReference>
<organism evidence="5 6">
    <name type="scientific">Candidatus Daviesbacteria bacterium RIFCSPLOWO2_01_FULL_40_24</name>
    <dbReference type="NCBI Taxonomy" id="1797787"/>
    <lineage>
        <taxon>Bacteria</taxon>
        <taxon>Candidatus Daviesiibacteriota</taxon>
    </lineage>
</organism>
<dbReference type="InterPro" id="IPR003115">
    <property type="entry name" value="ParB_N"/>
</dbReference>
<dbReference type="Gene3D" id="1.10.10.2830">
    <property type="match status" value="1"/>
</dbReference>
<dbReference type="InterPro" id="IPR041468">
    <property type="entry name" value="HTH_ParB/Spo0J"/>
</dbReference>
<dbReference type="AlphaFoldDB" id="A0A1F5MJC0"/>
<dbReference type="NCBIfam" id="TIGR00180">
    <property type="entry name" value="parB_part"/>
    <property type="match status" value="1"/>
</dbReference>
<dbReference type="PANTHER" id="PTHR33375:SF1">
    <property type="entry name" value="CHROMOSOME-PARTITIONING PROTEIN PARB-RELATED"/>
    <property type="match status" value="1"/>
</dbReference>
<dbReference type="Gene3D" id="3.90.1530.30">
    <property type="match status" value="1"/>
</dbReference>
<reference evidence="5 6" key="1">
    <citation type="journal article" date="2016" name="Nat. Commun.">
        <title>Thousands of microbial genomes shed light on interconnected biogeochemical processes in an aquifer system.</title>
        <authorList>
            <person name="Anantharaman K."/>
            <person name="Brown C.T."/>
            <person name="Hug L.A."/>
            <person name="Sharon I."/>
            <person name="Castelle C.J."/>
            <person name="Probst A.J."/>
            <person name="Thomas B.C."/>
            <person name="Singh A."/>
            <person name="Wilkins M.J."/>
            <person name="Karaoz U."/>
            <person name="Brodie E.L."/>
            <person name="Williams K.H."/>
            <person name="Hubbard S.S."/>
            <person name="Banfield J.F."/>
        </authorList>
    </citation>
    <scope>NUCLEOTIDE SEQUENCE [LARGE SCALE GENOMIC DNA]</scope>
</reference>
<evidence type="ECO:0000256" key="3">
    <source>
        <dbReference type="ARBA" id="ARBA00023125"/>
    </source>
</evidence>
<dbReference type="Proteomes" id="UP000178017">
    <property type="component" value="Unassembled WGS sequence"/>
</dbReference>
<dbReference type="CDD" id="cd16393">
    <property type="entry name" value="SPO0J_N"/>
    <property type="match status" value="1"/>
</dbReference>
<comment type="similarity">
    <text evidence="1">Belongs to the ParB family.</text>
</comment>
<comment type="caution">
    <text evidence="5">The sequence shown here is derived from an EMBL/GenBank/DDBJ whole genome shotgun (WGS) entry which is preliminary data.</text>
</comment>
<dbReference type="FunFam" id="1.10.10.2830:FF:000001">
    <property type="entry name" value="Chromosome partitioning protein ParB"/>
    <property type="match status" value="1"/>
</dbReference>
<dbReference type="InterPro" id="IPR050336">
    <property type="entry name" value="Chromosome_partition/occlusion"/>
</dbReference>
<dbReference type="Pfam" id="PF02195">
    <property type="entry name" value="ParB_N"/>
    <property type="match status" value="1"/>
</dbReference>
<dbReference type="SUPFAM" id="SSF110849">
    <property type="entry name" value="ParB/Sulfiredoxin"/>
    <property type="match status" value="1"/>
</dbReference>
<dbReference type="SUPFAM" id="SSF109709">
    <property type="entry name" value="KorB DNA-binding domain-like"/>
    <property type="match status" value="1"/>
</dbReference>
<accession>A0A1F5MJC0</accession>
<proteinExistence type="inferred from homology"/>
<gene>
    <name evidence="5" type="ORF">A3B49_00695</name>
</gene>
<dbReference type="EMBL" id="MFDO01000018">
    <property type="protein sequence ID" value="OGE65390.1"/>
    <property type="molecule type" value="Genomic_DNA"/>
</dbReference>
<dbReference type="FunFam" id="3.90.1530.30:FF:000001">
    <property type="entry name" value="Chromosome partitioning protein ParB"/>
    <property type="match status" value="1"/>
</dbReference>
<name>A0A1F5MJC0_9BACT</name>
<dbReference type="SMART" id="SM00470">
    <property type="entry name" value="ParB"/>
    <property type="match status" value="1"/>
</dbReference>
<dbReference type="InterPro" id="IPR036086">
    <property type="entry name" value="ParB/Sulfiredoxin_sf"/>
</dbReference>
<keyword evidence="3" id="KW-0238">DNA-binding</keyword>
<dbReference type="GO" id="GO:0005694">
    <property type="term" value="C:chromosome"/>
    <property type="evidence" value="ECO:0007669"/>
    <property type="project" value="TreeGrafter"/>
</dbReference>
<keyword evidence="2" id="KW-0159">Chromosome partition</keyword>
<evidence type="ECO:0000313" key="5">
    <source>
        <dbReference type="EMBL" id="OGE65390.1"/>
    </source>
</evidence>
<dbReference type="InterPro" id="IPR004437">
    <property type="entry name" value="ParB/RepB/Spo0J"/>
</dbReference>
<evidence type="ECO:0000313" key="6">
    <source>
        <dbReference type="Proteomes" id="UP000178017"/>
    </source>
</evidence>
<evidence type="ECO:0000256" key="2">
    <source>
        <dbReference type="ARBA" id="ARBA00022829"/>
    </source>
</evidence>
<dbReference type="GO" id="GO:0007059">
    <property type="term" value="P:chromosome segregation"/>
    <property type="evidence" value="ECO:0007669"/>
    <property type="project" value="UniProtKB-KW"/>
</dbReference>
<sequence>MDSNTDKVFELDINLLEANPLQPRGLITPESLAELAESIRTHGVLEPIVVAKTPAGYQIIAGERRWRASKLAGLTRVPVLIKETTPQGMLEMAIVENVQRQDLNPLERAQAYRRLMDEFNLTNAEIAQRVGKSPAYISNTIRLLTLPDALKDALMLGQTTEGHVRALAGLEDPHLIVEAYREVLKKSLSVRATEELVRKMRSHHGVLPKFAPTKMMHIVNEEVDDIQQRLTSTFSTLMSSNGNGEASRKPAVKYFLSSSQANLQIKLPGDPEKTKEVVSQICEAITTYFTQAPSDR</sequence>
<dbReference type="GO" id="GO:0003677">
    <property type="term" value="F:DNA binding"/>
    <property type="evidence" value="ECO:0007669"/>
    <property type="project" value="UniProtKB-KW"/>
</dbReference>
<feature type="domain" description="ParB-like N-terminal" evidence="4">
    <location>
        <begin position="9"/>
        <end position="98"/>
    </location>
</feature>